<keyword evidence="5 11" id="KW-0812">Transmembrane</keyword>
<dbReference type="Pfam" id="PF03982">
    <property type="entry name" value="DAGAT"/>
    <property type="match status" value="1"/>
</dbReference>
<evidence type="ECO:0000313" key="13">
    <source>
        <dbReference type="Proteomes" id="UP000001568"/>
    </source>
</evidence>
<feature type="transmembrane region" description="Helical" evidence="11">
    <location>
        <begin position="16"/>
        <end position="37"/>
    </location>
</feature>
<sequence>MRAPADAAIDWRAPSAGALACLLAVAITNFGVGGALFGGRGWRAWQPFARGRSWRFTLAQAIGWTLASASLACVMACGTLVWRDARDARDDGTRERRLAVAALSWTSLGLSVASEAAVAASLAFFDVQDEGEAGRGAARGREGLDFRDVARVATLLSIAHVLHAPHAVIFATLATVYALGSSGALASIVVLYASTYFLQRDLERGRRKWDAFRAWSSRWIEGAAKAWHGSVRMIHDGAHGAGSTPLVFAYHPHSLIPAGAVWFHFLPQFGRRFENVKPVTLAASVLFKPPFVRELAAWLGVRSVSQEIFRSTLRHERAVVVCPGGQGEMCEHVGGLKEETITLCTKHRGFVRLAIEEKARLVPVVCFGESSSWRNLLRHPGRYLYRRFRVATPLLAVGYLGILPIPARVPLTFVVGDPMSLPEPDDAGRARESDVEIAHAAYYREVARLFAKHKGASGFPNLNLKLLHE</sequence>
<keyword evidence="10" id="KW-0012">Acyltransferase</keyword>
<dbReference type="STRING" id="436017.A4S5J7"/>
<dbReference type="KEGG" id="olu:OSTLU_26790"/>
<dbReference type="RefSeq" id="XP_001420783.1">
    <property type="nucleotide sequence ID" value="XM_001420746.1"/>
</dbReference>
<feature type="transmembrane region" description="Helical" evidence="11">
    <location>
        <begin position="176"/>
        <end position="198"/>
    </location>
</feature>
<keyword evidence="9 11" id="KW-0472">Membrane</keyword>
<dbReference type="PANTHER" id="PTHR12317">
    <property type="entry name" value="DIACYLGLYCEROL O-ACYLTRANSFERASE"/>
    <property type="match status" value="1"/>
</dbReference>
<dbReference type="OrthoDB" id="264532at2759"/>
<evidence type="ECO:0000256" key="3">
    <source>
        <dbReference type="ARBA" id="ARBA00022516"/>
    </source>
</evidence>
<dbReference type="GeneID" id="5004621"/>
<keyword evidence="3" id="KW-0444">Lipid biosynthesis</keyword>
<keyword evidence="6 11" id="KW-0256">Endoplasmic reticulum</keyword>
<evidence type="ECO:0000256" key="4">
    <source>
        <dbReference type="ARBA" id="ARBA00022679"/>
    </source>
</evidence>
<gene>
    <name evidence="12" type="ORF">OSTLU_26790</name>
</gene>
<keyword evidence="13" id="KW-1185">Reference proteome</keyword>
<comment type="subcellular location">
    <subcellularLocation>
        <location evidence="1 11">Endoplasmic reticulum membrane</location>
        <topology evidence="1 11">Multi-pass membrane protein</topology>
    </subcellularLocation>
</comment>
<evidence type="ECO:0000256" key="5">
    <source>
        <dbReference type="ARBA" id="ARBA00022692"/>
    </source>
</evidence>
<dbReference type="GO" id="GO:0005789">
    <property type="term" value="C:endoplasmic reticulum membrane"/>
    <property type="evidence" value="ECO:0007669"/>
    <property type="project" value="UniProtKB-SubCell"/>
</dbReference>
<keyword evidence="7 11" id="KW-1133">Transmembrane helix</keyword>
<feature type="transmembrane region" description="Helical" evidence="11">
    <location>
        <begin position="58"/>
        <end position="82"/>
    </location>
</feature>
<keyword evidence="8" id="KW-0443">Lipid metabolism</keyword>
<organism evidence="12 13">
    <name type="scientific">Ostreococcus lucimarinus (strain CCE9901)</name>
    <dbReference type="NCBI Taxonomy" id="436017"/>
    <lineage>
        <taxon>Eukaryota</taxon>
        <taxon>Viridiplantae</taxon>
        <taxon>Chlorophyta</taxon>
        <taxon>Mamiellophyceae</taxon>
        <taxon>Mamiellales</taxon>
        <taxon>Bathycoccaceae</taxon>
        <taxon>Ostreococcus</taxon>
    </lineage>
</organism>
<dbReference type="GO" id="GO:0006629">
    <property type="term" value="P:lipid metabolic process"/>
    <property type="evidence" value="ECO:0007669"/>
    <property type="project" value="UniProtKB-KW"/>
</dbReference>
<evidence type="ECO:0000256" key="2">
    <source>
        <dbReference type="ARBA" id="ARBA00005420"/>
    </source>
</evidence>
<dbReference type="GO" id="GO:0004144">
    <property type="term" value="F:diacylglycerol O-acyltransferase activity"/>
    <property type="evidence" value="ECO:0007669"/>
    <property type="project" value="UniProtKB-ARBA"/>
</dbReference>
<evidence type="ECO:0000256" key="10">
    <source>
        <dbReference type="ARBA" id="ARBA00023315"/>
    </source>
</evidence>
<evidence type="ECO:0000256" key="1">
    <source>
        <dbReference type="ARBA" id="ARBA00004477"/>
    </source>
</evidence>
<dbReference type="OMA" id="CATHFGA"/>
<feature type="transmembrane region" description="Helical" evidence="11">
    <location>
        <begin position="388"/>
        <end position="407"/>
    </location>
</feature>
<dbReference type="EMBL" id="CP000592">
    <property type="protein sequence ID" value="ABO99076.1"/>
    <property type="molecule type" value="Genomic_DNA"/>
</dbReference>
<dbReference type="AlphaFoldDB" id="A4S5J7"/>
<name>A4S5J7_OSTLU</name>
<protein>
    <recommendedName>
        <fullName evidence="11">Acyltransferase</fullName>
        <ecNumber evidence="11">2.3.1.-</ecNumber>
    </recommendedName>
</protein>
<proteinExistence type="inferred from homology"/>
<dbReference type="Gramene" id="ABO99076">
    <property type="protein sequence ID" value="ABO99076"/>
    <property type="gene ID" value="OSTLU_26790"/>
</dbReference>
<evidence type="ECO:0000256" key="6">
    <source>
        <dbReference type="ARBA" id="ARBA00022824"/>
    </source>
</evidence>
<evidence type="ECO:0000256" key="7">
    <source>
        <dbReference type="ARBA" id="ARBA00022989"/>
    </source>
</evidence>
<reference evidence="12 13" key="1">
    <citation type="journal article" date="2007" name="Proc. Natl. Acad. Sci. U.S.A.">
        <title>The tiny eukaryote Ostreococcus provides genomic insights into the paradox of plankton speciation.</title>
        <authorList>
            <person name="Palenik B."/>
            <person name="Grimwood J."/>
            <person name="Aerts A."/>
            <person name="Rouze P."/>
            <person name="Salamov A."/>
            <person name="Putnam N."/>
            <person name="Dupont C."/>
            <person name="Jorgensen R."/>
            <person name="Derelle E."/>
            <person name="Rombauts S."/>
            <person name="Zhou K."/>
            <person name="Otillar R."/>
            <person name="Merchant S.S."/>
            <person name="Podell S."/>
            <person name="Gaasterland T."/>
            <person name="Napoli C."/>
            <person name="Gendler K."/>
            <person name="Manuell A."/>
            <person name="Tai V."/>
            <person name="Vallon O."/>
            <person name="Piganeau G."/>
            <person name="Jancek S."/>
            <person name="Heijde M."/>
            <person name="Jabbari K."/>
            <person name="Bowler C."/>
            <person name="Lohr M."/>
            <person name="Robbens S."/>
            <person name="Werner G."/>
            <person name="Dubchak I."/>
            <person name="Pazour G.J."/>
            <person name="Ren Q."/>
            <person name="Paulsen I."/>
            <person name="Delwiche C."/>
            <person name="Schmutz J."/>
            <person name="Rokhsar D."/>
            <person name="Van de Peer Y."/>
            <person name="Moreau H."/>
            <person name="Grigoriev I.V."/>
        </authorList>
    </citation>
    <scope>NUCLEOTIDE SEQUENCE [LARGE SCALE GENOMIC DNA]</scope>
    <source>
        <strain evidence="12 13">CCE9901</strain>
    </source>
</reference>
<dbReference type="eggNOG" id="KOG0831">
    <property type="taxonomic scope" value="Eukaryota"/>
</dbReference>
<dbReference type="PANTHER" id="PTHR12317:SF34">
    <property type="entry name" value="ACYLTRANSFERASE"/>
    <property type="match status" value="1"/>
</dbReference>
<comment type="caution">
    <text evidence="11">Lacks conserved residue(s) required for the propagation of feature annotation.</text>
</comment>
<feature type="transmembrane region" description="Helical" evidence="11">
    <location>
        <begin position="102"/>
        <end position="125"/>
    </location>
</feature>
<evidence type="ECO:0000256" key="11">
    <source>
        <dbReference type="RuleBase" id="RU367023"/>
    </source>
</evidence>
<dbReference type="EC" id="2.3.1.-" evidence="11"/>
<evidence type="ECO:0000256" key="9">
    <source>
        <dbReference type="ARBA" id="ARBA00023136"/>
    </source>
</evidence>
<dbReference type="InterPro" id="IPR007130">
    <property type="entry name" value="DAGAT"/>
</dbReference>
<evidence type="ECO:0000256" key="8">
    <source>
        <dbReference type="ARBA" id="ARBA00023098"/>
    </source>
</evidence>
<dbReference type="HOGENOM" id="CLU_583166_0_0_1"/>
<evidence type="ECO:0000313" key="12">
    <source>
        <dbReference type="EMBL" id="ABO99076.1"/>
    </source>
</evidence>
<accession>A4S5J7</accession>
<comment type="similarity">
    <text evidence="2 11">Belongs to the diacylglycerol acyltransferase family.</text>
</comment>
<dbReference type="Proteomes" id="UP000001568">
    <property type="component" value="Chromosome 12"/>
</dbReference>
<dbReference type="CDD" id="cd07987">
    <property type="entry name" value="LPLAT_MGAT-like"/>
    <property type="match status" value="1"/>
</dbReference>
<keyword evidence="4 11" id="KW-0808">Transferase</keyword>